<sequence>MNGLAALLIRRLTHDFAGPVGAMTTVLELGPGDDPELLSLVADSATGLAATLKLYRFIATPEDGPVASATVRALLADWLTARGGPALDLSDTGEWPGPVARLTAALAMIATDVRAPTLTVTMGRVVLSAPLADELARVLGGEPAATPREALAGLAASEAAAAGLTIGVAADALTVYQGSALPL</sequence>
<dbReference type="OrthoDB" id="9803702at2"/>
<dbReference type="Gene3D" id="1.10.287.130">
    <property type="match status" value="1"/>
</dbReference>
<evidence type="ECO:0008006" key="3">
    <source>
        <dbReference type="Google" id="ProtNLM"/>
    </source>
</evidence>
<keyword evidence="2" id="KW-1185">Reference proteome</keyword>
<organism evidence="1 2">
    <name type="scientific">Glacieibacterium frigidum</name>
    <dbReference type="NCBI Taxonomy" id="2593303"/>
    <lineage>
        <taxon>Bacteria</taxon>
        <taxon>Pseudomonadati</taxon>
        <taxon>Pseudomonadota</taxon>
        <taxon>Alphaproteobacteria</taxon>
        <taxon>Sphingomonadales</taxon>
        <taxon>Sphingosinicellaceae</taxon>
        <taxon>Glacieibacterium</taxon>
    </lineage>
</organism>
<dbReference type="AlphaFoldDB" id="A0A552U8K4"/>
<evidence type="ECO:0000313" key="1">
    <source>
        <dbReference type="EMBL" id="TRW14550.1"/>
    </source>
</evidence>
<gene>
    <name evidence="1" type="ORF">FMM06_12685</name>
</gene>
<proteinExistence type="predicted"/>
<dbReference type="EMBL" id="VJWA01000002">
    <property type="protein sequence ID" value="TRW14550.1"/>
    <property type="molecule type" value="Genomic_DNA"/>
</dbReference>
<reference evidence="1 2" key="1">
    <citation type="submission" date="2019-07" db="EMBL/GenBank/DDBJ databases">
        <title>Novel species isolated from glacier.</title>
        <authorList>
            <person name="Liu Q."/>
            <person name="Xin Y.-H."/>
        </authorList>
    </citation>
    <scope>NUCLEOTIDE SEQUENCE [LARGE SCALE GENOMIC DNA]</scope>
    <source>
        <strain evidence="1 2">LB1R16</strain>
    </source>
</reference>
<comment type="caution">
    <text evidence="1">The sequence shown here is derived from an EMBL/GenBank/DDBJ whole genome shotgun (WGS) entry which is preliminary data.</text>
</comment>
<protein>
    <recommendedName>
        <fullName evidence="3">Histidine phosphotransferase ChpT C-terminal domain-containing protein</fullName>
    </recommendedName>
</protein>
<accession>A0A552U8K4</accession>
<name>A0A552U8K4_9SPHN</name>
<dbReference type="Proteomes" id="UP000317894">
    <property type="component" value="Unassembled WGS sequence"/>
</dbReference>
<dbReference type="RefSeq" id="WP_144237755.1">
    <property type="nucleotide sequence ID" value="NZ_VJWA01000002.1"/>
</dbReference>
<evidence type="ECO:0000313" key="2">
    <source>
        <dbReference type="Proteomes" id="UP000317894"/>
    </source>
</evidence>